<dbReference type="Proteomes" id="UP000759131">
    <property type="component" value="Unassembled WGS sequence"/>
</dbReference>
<keyword evidence="2" id="KW-0560">Oxidoreductase</keyword>
<keyword evidence="3" id="KW-1133">Transmembrane helix</keyword>
<gene>
    <name evidence="4" type="ORF">OSB1V03_LOCUS5008</name>
</gene>
<evidence type="ECO:0000256" key="2">
    <source>
        <dbReference type="ARBA" id="ARBA00023002"/>
    </source>
</evidence>
<dbReference type="SUPFAM" id="SSF51735">
    <property type="entry name" value="NAD(P)-binding Rossmann-fold domains"/>
    <property type="match status" value="1"/>
</dbReference>
<dbReference type="PANTHER" id="PTHR24320">
    <property type="entry name" value="RETINOL DEHYDROGENASE"/>
    <property type="match status" value="1"/>
</dbReference>
<comment type="similarity">
    <text evidence="1">Belongs to the short-chain dehydrogenases/reductases (SDR) family.</text>
</comment>
<feature type="transmembrane region" description="Helical" evidence="3">
    <location>
        <begin position="306"/>
        <end position="325"/>
    </location>
</feature>
<sequence>MRSVLGDETNGTISDKWIGYDRQKYMSCILSDFRATVAVKPVNTSFIGHTFADITPDASKSTLTVCQHSDINPISHVYKFNANTTGHQMSLSFGFDIQSDQSVVVFVKYFEVLCNESKDCLYEYCRTKDFNELSAKNCLRTTESYRLGRIVTGFSHQCSHNWRTSLRDRVYVSEIPIFQSTIDIDMHYYHIDVTNTTDAFNPVQYCIYDWVLDTNIIMIVSFVCLMLIVLIVIKCMIDCRRSRRRRRTLRKHSEPLQDMKTGEPESESINIDIIFAYRSTRDQFPFAVTETGGHDMILSLHSFREVVYVLWTAIHLYILGAVYVLKELNRKYHLVSTVRHLSQDDKDLPKRLDGKVAIITGGSRGIGLEVAIVLLLKGCHVIIASSANPEIVDQLVAKILAKVREENVNNEKIGKLEIWRLDLISLTSVEEFVKKFHASGVNELHYLVNNAAIMFAPKKFTDDGFESHFQVNYLGHCLLVWALMPVMAASAQRCGQRSRVVNVSSSTHYARDLCLNDLQSEEIYSPFHSYAQSKLCQIMFTFSLNHWFATHQQYGQYVSVNALHPGVALTELYTNVWWVKIVPSLARALFRTSKEGAETILMRWERRVNLP</sequence>
<dbReference type="OrthoDB" id="191139at2759"/>
<dbReference type="InterPro" id="IPR002347">
    <property type="entry name" value="SDR_fam"/>
</dbReference>
<keyword evidence="5" id="KW-1185">Reference proteome</keyword>
<dbReference type="Gene3D" id="3.40.50.720">
    <property type="entry name" value="NAD(P)-binding Rossmann-like Domain"/>
    <property type="match status" value="1"/>
</dbReference>
<name>A0A7R9PY28_9ACAR</name>
<proteinExistence type="inferred from homology"/>
<reference evidence="4" key="1">
    <citation type="submission" date="2020-11" db="EMBL/GenBank/DDBJ databases">
        <authorList>
            <person name="Tran Van P."/>
        </authorList>
    </citation>
    <scope>NUCLEOTIDE SEQUENCE</scope>
</reference>
<evidence type="ECO:0000256" key="1">
    <source>
        <dbReference type="ARBA" id="ARBA00006484"/>
    </source>
</evidence>
<dbReference type="EMBL" id="OC856987">
    <property type="protein sequence ID" value="CAD7624565.1"/>
    <property type="molecule type" value="Genomic_DNA"/>
</dbReference>
<keyword evidence="3" id="KW-0472">Membrane</keyword>
<dbReference type="AlphaFoldDB" id="A0A7R9PY28"/>
<keyword evidence="3" id="KW-0812">Transmembrane</keyword>
<organism evidence="4">
    <name type="scientific">Medioppia subpectinata</name>
    <dbReference type="NCBI Taxonomy" id="1979941"/>
    <lineage>
        <taxon>Eukaryota</taxon>
        <taxon>Metazoa</taxon>
        <taxon>Ecdysozoa</taxon>
        <taxon>Arthropoda</taxon>
        <taxon>Chelicerata</taxon>
        <taxon>Arachnida</taxon>
        <taxon>Acari</taxon>
        <taxon>Acariformes</taxon>
        <taxon>Sarcoptiformes</taxon>
        <taxon>Oribatida</taxon>
        <taxon>Brachypylina</taxon>
        <taxon>Oppioidea</taxon>
        <taxon>Oppiidae</taxon>
        <taxon>Medioppia</taxon>
    </lineage>
</organism>
<protein>
    <submittedName>
        <fullName evidence="4">Uncharacterized protein</fullName>
    </submittedName>
</protein>
<dbReference type="Pfam" id="PF00106">
    <property type="entry name" value="adh_short"/>
    <property type="match status" value="1"/>
</dbReference>
<dbReference type="GO" id="GO:0016491">
    <property type="term" value="F:oxidoreductase activity"/>
    <property type="evidence" value="ECO:0007669"/>
    <property type="project" value="UniProtKB-KW"/>
</dbReference>
<feature type="transmembrane region" description="Helical" evidence="3">
    <location>
        <begin position="216"/>
        <end position="237"/>
    </location>
</feature>
<evidence type="ECO:0000313" key="5">
    <source>
        <dbReference type="Proteomes" id="UP000759131"/>
    </source>
</evidence>
<evidence type="ECO:0000313" key="4">
    <source>
        <dbReference type="EMBL" id="CAD7624565.1"/>
    </source>
</evidence>
<accession>A0A7R9PY28</accession>
<dbReference type="EMBL" id="CAJPIZ010002412">
    <property type="protein sequence ID" value="CAG2104995.1"/>
    <property type="molecule type" value="Genomic_DNA"/>
</dbReference>
<dbReference type="PRINTS" id="PR00081">
    <property type="entry name" value="GDHRDH"/>
</dbReference>
<dbReference type="PANTHER" id="PTHR24320:SF264">
    <property type="entry name" value="DEHYDROGENASE_REDUCTASE SDR FAMILY MEMBER ON CHROMOSOME X"/>
    <property type="match status" value="1"/>
</dbReference>
<dbReference type="InterPro" id="IPR036291">
    <property type="entry name" value="NAD(P)-bd_dom_sf"/>
</dbReference>
<evidence type="ECO:0000256" key="3">
    <source>
        <dbReference type="SAM" id="Phobius"/>
    </source>
</evidence>